<evidence type="ECO:0000256" key="1">
    <source>
        <dbReference type="SAM" id="Phobius"/>
    </source>
</evidence>
<evidence type="ECO:0000313" key="2">
    <source>
        <dbReference type="EMBL" id="CAE0721386.1"/>
    </source>
</evidence>
<keyword evidence="1" id="KW-1133">Transmembrane helix</keyword>
<feature type="transmembrane region" description="Helical" evidence="1">
    <location>
        <begin position="63"/>
        <end position="81"/>
    </location>
</feature>
<keyword evidence="1" id="KW-0812">Transmembrane</keyword>
<dbReference type="AlphaFoldDB" id="A0A7S4AN63"/>
<proteinExistence type="predicted"/>
<feature type="transmembrane region" description="Helical" evidence="1">
    <location>
        <begin position="123"/>
        <end position="143"/>
    </location>
</feature>
<dbReference type="EMBL" id="HBIX01020043">
    <property type="protein sequence ID" value="CAE0721386.1"/>
    <property type="molecule type" value="Transcribed_RNA"/>
</dbReference>
<keyword evidence="1" id="KW-0472">Membrane</keyword>
<protein>
    <submittedName>
        <fullName evidence="2">Uncharacterized protein</fullName>
    </submittedName>
</protein>
<feature type="transmembrane region" description="Helical" evidence="1">
    <location>
        <begin position="93"/>
        <end position="111"/>
    </location>
</feature>
<feature type="transmembrane region" description="Helical" evidence="1">
    <location>
        <begin position="21"/>
        <end position="43"/>
    </location>
</feature>
<name>A0A7S4AN63_9STRA</name>
<reference evidence="2" key="1">
    <citation type="submission" date="2021-01" db="EMBL/GenBank/DDBJ databases">
        <authorList>
            <person name="Corre E."/>
            <person name="Pelletier E."/>
            <person name="Niang G."/>
            <person name="Scheremetjew M."/>
            <person name="Finn R."/>
            <person name="Kale V."/>
            <person name="Holt S."/>
            <person name="Cochrane G."/>
            <person name="Meng A."/>
            <person name="Brown T."/>
            <person name="Cohen L."/>
        </authorList>
    </citation>
    <scope>NUCLEOTIDE SEQUENCE</scope>
    <source>
        <strain evidence="2">10249 10 AB</strain>
    </source>
</reference>
<sequence length="161" mass="18407">MSDFSNITRDLSQYFTPRKRLDTLFLVHSSVSMLVGMIGFLFPSTMGLIFLTENDREFMVARAIIRPTCALIFAQGLIIHRSRRINDGQIKRAFVQAYFICFFMSTLALIYEHSSNSGVVSGKFVGVMEIVFMIFLTVGYGWFTFFQPPSVFQGLALRRDL</sequence>
<accession>A0A7S4AN63</accession>
<gene>
    <name evidence="2" type="ORF">PAUS00366_LOCUS14141</name>
</gene>
<organism evidence="2">
    <name type="scientific">Pseudo-nitzschia australis</name>
    <dbReference type="NCBI Taxonomy" id="44445"/>
    <lineage>
        <taxon>Eukaryota</taxon>
        <taxon>Sar</taxon>
        <taxon>Stramenopiles</taxon>
        <taxon>Ochrophyta</taxon>
        <taxon>Bacillariophyta</taxon>
        <taxon>Bacillariophyceae</taxon>
        <taxon>Bacillariophycidae</taxon>
        <taxon>Bacillariales</taxon>
        <taxon>Bacillariaceae</taxon>
        <taxon>Pseudo-nitzschia</taxon>
    </lineage>
</organism>